<reference evidence="1 2" key="1">
    <citation type="submission" date="2024-11" db="EMBL/GenBank/DDBJ databases">
        <title>A near-complete genome assembly of Cinchona calisaya.</title>
        <authorList>
            <person name="Lian D.C."/>
            <person name="Zhao X.W."/>
            <person name="Wei L."/>
        </authorList>
    </citation>
    <scope>NUCLEOTIDE SEQUENCE [LARGE SCALE GENOMIC DNA]</scope>
    <source>
        <tissue evidence="1">Nenye</tissue>
    </source>
</reference>
<proteinExistence type="predicted"/>
<dbReference type="AlphaFoldDB" id="A0ABD3ABJ9"/>
<sequence>MILAKDPLIDVESMSVSSFDISHSQILANWSIGLSVMAGIQVDSIIFDDFEVSVFYHSKKYGNMQYLCNATVGDHAASIRLQPKYLAKNLFVGPKACSQPLTTTKIAEEDNKSDEFLYFDVYLSVGYRYVKYRFFRWFWTGKNWGKTVYKCSDVEVWFPSYCTQGKTMMRSKISCLPTTTQMMPTEFGDHALLSSS</sequence>
<name>A0ABD3ABJ9_9GENT</name>
<dbReference type="Proteomes" id="UP001630127">
    <property type="component" value="Unassembled WGS sequence"/>
</dbReference>
<comment type="caution">
    <text evidence="1">The sequence shown here is derived from an EMBL/GenBank/DDBJ whole genome shotgun (WGS) entry which is preliminary data.</text>
</comment>
<keyword evidence="2" id="KW-1185">Reference proteome</keyword>
<organism evidence="1 2">
    <name type="scientific">Cinchona calisaya</name>
    <dbReference type="NCBI Taxonomy" id="153742"/>
    <lineage>
        <taxon>Eukaryota</taxon>
        <taxon>Viridiplantae</taxon>
        <taxon>Streptophyta</taxon>
        <taxon>Embryophyta</taxon>
        <taxon>Tracheophyta</taxon>
        <taxon>Spermatophyta</taxon>
        <taxon>Magnoliopsida</taxon>
        <taxon>eudicotyledons</taxon>
        <taxon>Gunneridae</taxon>
        <taxon>Pentapetalae</taxon>
        <taxon>asterids</taxon>
        <taxon>lamiids</taxon>
        <taxon>Gentianales</taxon>
        <taxon>Rubiaceae</taxon>
        <taxon>Cinchonoideae</taxon>
        <taxon>Cinchoneae</taxon>
        <taxon>Cinchona</taxon>
    </lineage>
</organism>
<gene>
    <name evidence="1" type="ORF">ACH5RR_008366</name>
</gene>
<evidence type="ECO:0000313" key="1">
    <source>
        <dbReference type="EMBL" id="KAL3529044.1"/>
    </source>
</evidence>
<accession>A0ABD3ABJ9</accession>
<dbReference type="EMBL" id="JBJUIK010000004">
    <property type="protein sequence ID" value="KAL3529044.1"/>
    <property type="molecule type" value="Genomic_DNA"/>
</dbReference>
<evidence type="ECO:0000313" key="2">
    <source>
        <dbReference type="Proteomes" id="UP001630127"/>
    </source>
</evidence>
<protein>
    <submittedName>
        <fullName evidence="1">Uncharacterized protein</fullName>
    </submittedName>
</protein>